<dbReference type="AlphaFoldDB" id="A0A345YTS2"/>
<keyword evidence="3" id="KW-1185">Reference proteome</keyword>
<reference evidence="1 3" key="1">
    <citation type="submission" date="2018-07" db="EMBL/GenBank/DDBJ databases">
        <title>Brachybacterium saurashtrense DSM 23186 genome sequence.</title>
        <authorList>
            <person name="Guo L."/>
        </authorList>
    </citation>
    <scope>NUCLEOTIDE SEQUENCE [LARGE SCALE GENOMIC DNA]</scope>
    <source>
        <strain evidence="1 3">DSM 23186</strain>
    </source>
</reference>
<dbReference type="Proteomes" id="UP000254236">
    <property type="component" value="Chromosome"/>
</dbReference>
<protein>
    <submittedName>
        <fullName evidence="2">Uncharacterized protein</fullName>
    </submittedName>
</protein>
<gene>
    <name evidence="1" type="ORF">DWV08_15595</name>
    <name evidence="2" type="ORF">DXU92_10215</name>
</gene>
<evidence type="ECO:0000313" key="4">
    <source>
        <dbReference type="Proteomes" id="UP000282185"/>
    </source>
</evidence>
<dbReference type="Proteomes" id="UP000282185">
    <property type="component" value="Unassembled WGS sequence"/>
</dbReference>
<name>A0A345YTS2_9MICO</name>
<reference evidence="2 4" key="2">
    <citation type="submission" date="2018-08" db="EMBL/GenBank/DDBJ databases">
        <title>Brachybacterium saurashtrense DSM 23186.</title>
        <authorList>
            <person name="Li Y."/>
        </authorList>
    </citation>
    <scope>NUCLEOTIDE SEQUENCE [LARGE SCALE GENOMIC DNA]</scope>
    <source>
        <strain evidence="2 4">DSM 23186</strain>
    </source>
</reference>
<dbReference type="OrthoDB" id="3721183at2"/>
<evidence type="ECO:0000313" key="2">
    <source>
        <dbReference type="EMBL" id="RRR22750.1"/>
    </source>
</evidence>
<evidence type="ECO:0000313" key="1">
    <source>
        <dbReference type="EMBL" id="AXK47324.1"/>
    </source>
</evidence>
<sequence>MPTTGPYAGHLHFDGTVAPVLRTEVDVAAYVRRGTGRLPVDTGALAEAGSPAAPLRLALGMLQRLEASALAESRTMLATATGNEARITAFLATWLVDRFWQSRALRDVLTGDHPVQRPQPVHRPGPVHTLRRLHVDRVQPLLSPLWTGLAGEAVAAGHMARMAIQEASLHTALTALGERLDGEAGRVAREVAGRHEAAVEFFTAEAIARVTRSRREAVTARAVLAAGSPLEGGHLPDPDLRPALAVLAAEPRHRAALLRARYEITRLLPGPVTSDPHLRSLPRTEE</sequence>
<dbReference type="KEGG" id="bsau:DWV08_15595"/>
<dbReference type="EMBL" id="CP031356">
    <property type="protein sequence ID" value="AXK47324.1"/>
    <property type="molecule type" value="Genomic_DNA"/>
</dbReference>
<dbReference type="EMBL" id="QSWH01000004">
    <property type="protein sequence ID" value="RRR22750.1"/>
    <property type="molecule type" value="Genomic_DNA"/>
</dbReference>
<organism evidence="2 4">
    <name type="scientific">Brachybacterium saurashtrense</name>
    <dbReference type="NCBI Taxonomy" id="556288"/>
    <lineage>
        <taxon>Bacteria</taxon>
        <taxon>Bacillati</taxon>
        <taxon>Actinomycetota</taxon>
        <taxon>Actinomycetes</taxon>
        <taxon>Micrococcales</taxon>
        <taxon>Dermabacteraceae</taxon>
        <taxon>Brachybacterium</taxon>
    </lineage>
</organism>
<accession>A0A345YTS2</accession>
<evidence type="ECO:0000313" key="3">
    <source>
        <dbReference type="Proteomes" id="UP000254236"/>
    </source>
</evidence>
<proteinExistence type="predicted"/>